<comment type="caution">
    <text evidence="2">The sequence shown here is derived from an EMBL/GenBank/DDBJ whole genome shotgun (WGS) entry which is preliminary data.</text>
</comment>
<sequence>MSTRITQLYRTAILTATVGVPQFFAGASVVAQSSSKFSDFPSLVRYLIEDIGTVVANVLASVVILYFLYGAGNYVLHAEDEEKRAEGRKMMLYGIIAIAVMVSLWALVRIITTTILQ</sequence>
<accession>A0A1G2S7G4</accession>
<feature type="transmembrane region" description="Helical" evidence="1">
    <location>
        <begin position="90"/>
        <end position="111"/>
    </location>
</feature>
<keyword evidence="1" id="KW-0472">Membrane</keyword>
<proteinExistence type="predicted"/>
<organism evidence="2 3">
    <name type="scientific">Candidatus Yonathbacteria bacterium RIFCSPHIGHO2_01_FULL_51_10</name>
    <dbReference type="NCBI Taxonomy" id="1802723"/>
    <lineage>
        <taxon>Bacteria</taxon>
        <taxon>Candidatus Yonathiibacteriota</taxon>
    </lineage>
</organism>
<dbReference type="InterPro" id="IPR043993">
    <property type="entry name" value="T4SS_pilin"/>
</dbReference>
<protein>
    <submittedName>
        <fullName evidence="2">Uncharacterized protein</fullName>
    </submittedName>
</protein>
<feature type="transmembrane region" description="Helical" evidence="1">
    <location>
        <begin position="51"/>
        <end position="69"/>
    </location>
</feature>
<keyword evidence="1" id="KW-1133">Transmembrane helix</keyword>
<dbReference type="Pfam" id="PF18895">
    <property type="entry name" value="T4SS_pilin"/>
    <property type="match status" value="1"/>
</dbReference>
<evidence type="ECO:0000313" key="2">
    <source>
        <dbReference type="EMBL" id="OHA81006.1"/>
    </source>
</evidence>
<dbReference type="AlphaFoldDB" id="A0A1G2S7G4"/>
<evidence type="ECO:0000313" key="3">
    <source>
        <dbReference type="Proteomes" id="UP000176997"/>
    </source>
</evidence>
<keyword evidence="1" id="KW-0812">Transmembrane</keyword>
<evidence type="ECO:0000256" key="1">
    <source>
        <dbReference type="SAM" id="Phobius"/>
    </source>
</evidence>
<feature type="transmembrane region" description="Helical" evidence="1">
    <location>
        <begin position="12"/>
        <end position="31"/>
    </location>
</feature>
<reference evidence="2 3" key="1">
    <citation type="journal article" date="2016" name="Nat. Commun.">
        <title>Thousands of microbial genomes shed light on interconnected biogeochemical processes in an aquifer system.</title>
        <authorList>
            <person name="Anantharaman K."/>
            <person name="Brown C.T."/>
            <person name="Hug L.A."/>
            <person name="Sharon I."/>
            <person name="Castelle C.J."/>
            <person name="Probst A.J."/>
            <person name="Thomas B.C."/>
            <person name="Singh A."/>
            <person name="Wilkins M.J."/>
            <person name="Karaoz U."/>
            <person name="Brodie E.L."/>
            <person name="Williams K.H."/>
            <person name="Hubbard S.S."/>
            <person name="Banfield J.F."/>
        </authorList>
    </citation>
    <scope>NUCLEOTIDE SEQUENCE [LARGE SCALE GENOMIC DNA]</scope>
</reference>
<name>A0A1G2S7G4_9BACT</name>
<dbReference type="EMBL" id="MHUS01000015">
    <property type="protein sequence ID" value="OHA81006.1"/>
    <property type="molecule type" value="Genomic_DNA"/>
</dbReference>
<dbReference type="STRING" id="1802723.A2675_01020"/>
<dbReference type="Proteomes" id="UP000176997">
    <property type="component" value="Unassembled WGS sequence"/>
</dbReference>
<gene>
    <name evidence="2" type="ORF">A2675_01020</name>
</gene>